<dbReference type="InterPro" id="IPR025711">
    <property type="entry name" value="PepSY"/>
</dbReference>
<sequence length="383" mass="43740">MPNNVKSKANTRKLWLNTHLYLGLIFGLFFVMTGITGSILAFYVDIDELLNPELVIAHHENQHKQSYETLFQALKTAEPSRDKAWRLELPDNPNRMVTARYYKPEETKHLDFAPLIVSVNPYTAEVVASRFWGEFAMTWIYDLHYTLLLNGTGRVAMSIIGIFIFLSLCTGIYLWWPTKHTLKTAFSFKRHTSSKRNIYDIHKLSGVYSLPILVIVVVTGVLLGFPYVEPAVQALSPLYKPASTSSILIDNGQRLPVDKIVDIAQQQFPKANVKWIETPNGITGSYRINLRQEGEPSQRFPKTNVWLDQYSGKILAIRDIHKDGAGDTFLRWLHPLHTGQAFGLTGRIIVCISGLLPVILFVTGYIRWRQKQRKKTNVIHKFS</sequence>
<evidence type="ECO:0000313" key="3">
    <source>
        <dbReference type="EMBL" id="KKM76468.1"/>
    </source>
</evidence>
<feature type="transmembrane region" description="Helical" evidence="1">
    <location>
        <begin position="344"/>
        <end position="366"/>
    </location>
</feature>
<name>A0A0F9K3D8_9ZZZZ</name>
<protein>
    <recommendedName>
        <fullName evidence="2">PepSY domain-containing protein</fullName>
    </recommendedName>
</protein>
<feature type="transmembrane region" description="Helical" evidence="1">
    <location>
        <begin position="205"/>
        <end position="228"/>
    </location>
</feature>
<evidence type="ECO:0000259" key="2">
    <source>
        <dbReference type="Pfam" id="PF03413"/>
    </source>
</evidence>
<dbReference type="EMBL" id="LAZR01008804">
    <property type="protein sequence ID" value="KKM76468.1"/>
    <property type="molecule type" value="Genomic_DNA"/>
</dbReference>
<feature type="domain" description="PepSY" evidence="2">
    <location>
        <begin position="255"/>
        <end position="317"/>
    </location>
</feature>
<dbReference type="InterPro" id="IPR005625">
    <property type="entry name" value="PepSY-ass_TM"/>
</dbReference>
<reference evidence="3" key="1">
    <citation type="journal article" date="2015" name="Nature">
        <title>Complex archaea that bridge the gap between prokaryotes and eukaryotes.</title>
        <authorList>
            <person name="Spang A."/>
            <person name="Saw J.H."/>
            <person name="Jorgensen S.L."/>
            <person name="Zaremba-Niedzwiedzka K."/>
            <person name="Martijn J."/>
            <person name="Lind A.E."/>
            <person name="van Eijk R."/>
            <person name="Schleper C."/>
            <person name="Guy L."/>
            <person name="Ettema T.J."/>
        </authorList>
    </citation>
    <scope>NUCLEOTIDE SEQUENCE</scope>
</reference>
<dbReference type="PANTHER" id="PTHR34219">
    <property type="entry name" value="IRON-REGULATED INNER MEMBRANE PROTEIN-RELATED"/>
    <property type="match status" value="1"/>
</dbReference>
<gene>
    <name evidence="3" type="ORF">LCGC14_1379830</name>
</gene>
<evidence type="ECO:0000256" key="1">
    <source>
        <dbReference type="SAM" id="Phobius"/>
    </source>
</evidence>
<feature type="transmembrane region" description="Helical" evidence="1">
    <location>
        <begin position="155"/>
        <end position="176"/>
    </location>
</feature>
<proteinExistence type="predicted"/>
<feature type="transmembrane region" description="Helical" evidence="1">
    <location>
        <begin position="20"/>
        <end position="44"/>
    </location>
</feature>
<keyword evidence="1" id="KW-1133">Transmembrane helix</keyword>
<dbReference type="Pfam" id="PF03929">
    <property type="entry name" value="PepSY_TM"/>
    <property type="match status" value="1"/>
</dbReference>
<keyword evidence="1" id="KW-0812">Transmembrane</keyword>
<dbReference type="Pfam" id="PF03413">
    <property type="entry name" value="PepSY"/>
    <property type="match status" value="1"/>
</dbReference>
<organism evidence="3">
    <name type="scientific">marine sediment metagenome</name>
    <dbReference type="NCBI Taxonomy" id="412755"/>
    <lineage>
        <taxon>unclassified sequences</taxon>
        <taxon>metagenomes</taxon>
        <taxon>ecological metagenomes</taxon>
    </lineage>
</organism>
<accession>A0A0F9K3D8</accession>
<comment type="caution">
    <text evidence="3">The sequence shown here is derived from an EMBL/GenBank/DDBJ whole genome shotgun (WGS) entry which is preliminary data.</text>
</comment>
<keyword evidence="1" id="KW-0472">Membrane</keyword>
<dbReference type="AlphaFoldDB" id="A0A0F9K3D8"/>